<dbReference type="InterPro" id="IPR025984">
    <property type="entry name" value="DCTPP"/>
</dbReference>
<dbReference type="PIRSF" id="PIRSF029826">
    <property type="entry name" value="UCP029826_pph"/>
    <property type="match status" value="1"/>
</dbReference>
<name>A0A1T4TKC1_9BACT</name>
<dbReference type="PANTHER" id="PTHR46523">
    <property type="entry name" value="DCTP PYROPHOSPHATASE 1"/>
    <property type="match status" value="1"/>
</dbReference>
<dbReference type="Proteomes" id="UP000190367">
    <property type="component" value="Unassembled WGS sequence"/>
</dbReference>
<dbReference type="CDD" id="cd11537">
    <property type="entry name" value="NTP-PPase_RS21-C6_like"/>
    <property type="match status" value="1"/>
</dbReference>
<dbReference type="InterPro" id="IPR052555">
    <property type="entry name" value="dCTP_Pyrophosphatase"/>
</dbReference>
<accession>A0A1T4TKC1</accession>
<reference evidence="2" key="1">
    <citation type="submission" date="2017-02" db="EMBL/GenBank/DDBJ databases">
        <authorList>
            <person name="Varghese N."/>
            <person name="Submissions S."/>
        </authorList>
    </citation>
    <scope>NUCLEOTIDE SEQUENCE [LARGE SCALE GENOMIC DNA]</scope>
    <source>
        <strain evidence="2">DSM 22224</strain>
    </source>
</reference>
<evidence type="ECO:0000313" key="1">
    <source>
        <dbReference type="EMBL" id="SKA40689.1"/>
    </source>
</evidence>
<keyword evidence="2" id="KW-1185">Reference proteome</keyword>
<dbReference type="STRING" id="634771.SAMN04488128_105240"/>
<organism evidence="1 2">
    <name type="scientific">Chitinophaga eiseniae</name>
    <dbReference type="NCBI Taxonomy" id="634771"/>
    <lineage>
        <taxon>Bacteria</taxon>
        <taxon>Pseudomonadati</taxon>
        <taxon>Bacteroidota</taxon>
        <taxon>Chitinophagia</taxon>
        <taxon>Chitinophagales</taxon>
        <taxon>Chitinophagaceae</taxon>
        <taxon>Chitinophaga</taxon>
    </lineage>
</organism>
<gene>
    <name evidence="1" type="ORF">SAMN04488128_105240</name>
</gene>
<dbReference type="Pfam" id="PF12643">
    <property type="entry name" value="MazG-like"/>
    <property type="match status" value="1"/>
</dbReference>
<evidence type="ECO:0000313" key="2">
    <source>
        <dbReference type="Proteomes" id="UP000190367"/>
    </source>
</evidence>
<dbReference type="PANTHER" id="PTHR46523:SF1">
    <property type="entry name" value="DCTP PYROPHOSPHATASE 1"/>
    <property type="match status" value="1"/>
</dbReference>
<dbReference type="SUPFAM" id="SSF101386">
    <property type="entry name" value="all-alpha NTP pyrophosphatases"/>
    <property type="match status" value="1"/>
</dbReference>
<dbReference type="EMBL" id="FUWZ01000005">
    <property type="protein sequence ID" value="SKA40689.1"/>
    <property type="molecule type" value="Genomic_DNA"/>
</dbReference>
<dbReference type="GO" id="GO:0047429">
    <property type="term" value="F:nucleoside triphosphate diphosphatase activity"/>
    <property type="evidence" value="ECO:0007669"/>
    <property type="project" value="InterPro"/>
</dbReference>
<sequence length="112" mass="12896">MYCMSDLQMLINKIRQFNTERDWSQFHNAKDLALAISIEAAELNELFLWKKAEEADAEKVKEELADIFTYALQLADKYGFDVGQIVADKIEKNALKYPVDKAKGSAKKYNEL</sequence>
<dbReference type="Gene3D" id="1.10.287.1080">
    <property type="entry name" value="MazG-like"/>
    <property type="match status" value="1"/>
</dbReference>
<proteinExistence type="predicted"/>
<protein>
    <submittedName>
        <fullName evidence="1">NTP pyrophosphatase, house-cleaning of non-canonical NTPs</fullName>
    </submittedName>
</protein>
<dbReference type="GO" id="GO:0009143">
    <property type="term" value="P:nucleoside triphosphate catabolic process"/>
    <property type="evidence" value="ECO:0007669"/>
    <property type="project" value="InterPro"/>
</dbReference>
<dbReference type="AlphaFoldDB" id="A0A1T4TKC1"/>